<dbReference type="Pfam" id="PF09643">
    <property type="entry name" value="YopX"/>
    <property type="match status" value="1"/>
</dbReference>
<evidence type="ECO:0000313" key="2">
    <source>
        <dbReference type="EMBL" id="KKM69490.1"/>
    </source>
</evidence>
<accession>A0A0F9LYP1</accession>
<sequence length="95" mass="11346">MREHKLRAWDKKQQQMSAPFTLTELTQYEHIYEVKWKKLARFKDLIWLEYIGRKDKNGQGICEGDVCKIQTGALGEIVYNPYYAAFMWRRELGEG</sequence>
<feature type="non-terminal residue" evidence="2">
    <location>
        <position position="95"/>
    </location>
</feature>
<proteinExistence type="predicted"/>
<dbReference type="EMBL" id="LAZR01009979">
    <property type="protein sequence ID" value="KKM69490.1"/>
    <property type="molecule type" value="Genomic_DNA"/>
</dbReference>
<dbReference type="SUPFAM" id="SSF159006">
    <property type="entry name" value="YopX-like"/>
    <property type="match status" value="1"/>
</dbReference>
<dbReference type="AlphaFoldDB" id="A0A0F9LYP1"/>
<protein>
    <recommendedName>
        <fullName evidence="1">YopX protein domain-containing protein</fullName>
    </recommendedName>
</protein>
<feature type="domain" description="YopX protein" evidence="1">
    <location>
        <begin position="6"/>
        <end position="73"/>
    </location>
</feature>
<dbReference type="InterPro" id="IPR019096">
    <property type="entry name" value="YopX_protein"/>
</dbReference>
<reference evidence="2" key="1">
    <citation type="journal article" date="2015" name="Nature">
        <title>Complex archaea that bridge the gap between prokaryotes and eukaryotes.</title>
        <authorList>
            <person name="Spang A."/>
            <person name="Saw J.H."/>
            <person name="Jorgensen S.L."/>
            <person name="Zaremba-Niedzwiedzka K."/>
            <person name="Martijn J."/>
            <person name="Lind A.E."/>
            <person name="van Eijk R."/>
            <person name="Schleper C."/>
            <person name="Guy L."/>
            <person name="Ettema T.J."/>
        </authorList>
    </citation>
    <scope>NUCLEOTIDE SEQUENCE</scope>
</reference>
<evidence type="ECO:0000259" key="1">
    <source>
        <dbReference type="Pfam" id="PF09643"/>
    </source>
</evidence>
<comment type="caution">
    <text evidence="2">The sequence shown here is derived from an EMBL/GenBank/DDBJ whole genome shotgun (WGS) entry which is preliminary data.</text>
</comment>
<gene>
    <name evidence="2" type="ORF">LCGC14_1450230</name>
</gene>
<name>A0A0F9LYP1_9ZZZZ</name>
<organism evidence="2">
    <name type="scientific">marine sediment metagenome</name>
    <dbReference type="NCBI Taxonomy" id="412755"/>
    <lineage>
        <taxon>unclassified sequences</taxon>
        <taxon>metagenomes</taxon>
        <taxon>ecological metagenomes</taxon>
    </lineage>
</organism>